<comment type="subcellular location">
    <subcellularLocation>
        <location evidence="1">Cell envelope</location>
    </subcellularLocation>
</comment>
<dbReference type="SUPFAM" id="SSF52058">
    <property type="entry name" value="L domain-like"/>
    <property type="match status" value="1"/>
</dbReference>
<evidence type="ECO:0008006" key="9">
    <source>
        <dbReference type="Google" id="ProtNLM"/>
    </source>
</evidence>
<evidence type="ECO:0000256" key="1">
    <source>
        <dbReference type="ARBA" id="ARBA00004196"/>
    </source>
</evidence>
<dbReference type="EMBL" id="JBEDUW010000258">
    <property type="protein sequence ID" value="KAK9902404.1"/>
    <property type="molecule type" value="Genomic_DNA"/>
</dbReference>
<evidence type="ECO:0000313" key="7">
    <source>
        <dbReference type="EMBL" id="KAK9902404.1"/>
    </source>
</evidence>
<feature type="domain" description="Leucine-rich repeat-containing N-terminal plant-type" evidence="5">
    <location>
        <begin position="37"/>
        <end position="76"/>
    </location>
</feature>
<dbReference type="PANTHER" id="PTHR48059">
    <property type="entry name" value="POLYGALACTURONASE INHIBITOR 1"/>
    <property type="match status" value="1"/>
</dbReference>
<dbReference type="Pfam" id="PF23598">
    <property type="entry name" value="LRR_14"/>
    <property type="match status" value="1"/>
</dbReference>
<sequence length="234" mass="26108">MGVLVLQLILLYSLLYVRFNLFCSSMHLYHSVTGGNETDRLALLAIKAHIRQDPNRITTSWNESLHFCLWHGVTCSRRHSQRVTKLDLQSLELVGSIPPHIGNLSFLRILCLQNNSFSHQIPPQIGRLHRLQVLLLNNNSLVGTIPANVSNCFKLRVLHLGKNNLAGKIPTELSSLSKLELFALQYNHLTGDIPPSLGNLSSLETLVIAVNNLEGSIPSSLCLLKKISIFPIRL</sequence>
<dbReference type="InterPro" id="IPR051848">
    <property type="entry name" value="PGIP"/>
</dbReference>
<dbReference type="Pfam" id="PF08263">
    <property type="entry name" value="LRRNT_2"/>
    <property type="match status" value="1"/>
</dbReference>
<dbReference type="InterPro" id="IPR055414">
    <property type="entry name" value="LRR_R13L4/SHOC2-like"/>
</dbReference>
<keyword evidence="3" id="KW-0732">Signal</keyword>
<organism evidence="7 8">
    <name type="scientific">Rubus argutus</name>
    <name type="common">Southern blackberry</name>
    <dbReference type="NCBI Taxonomy" id="59490"/>
    <lineage>
        <taxon>Eukaryota</taxon>
        <taxon>Viridiplantae</taxon>
        <taxon>Streptophyta</taxon>
        <taxon>Embryophyta</taxon>
        <taxon>Tracheophyta</taxon>
        <taxon>Spermatophyta</taxon>
        <taxon>Magnoliopsida</taxon>
        <taxon>eudicotyledons</taxon>
        <taxon>Gunneridae</taxon>
        <taxon>Pentapetalae</taxon>
        <taxon>rosids</taxon>
        <taxon>fabids</taxon>
        <taxon>Rosales</taxon>
        <taxon>Rosaceae</taxon>
        <taxon>Rosoideae</taxon>
        <taxon>Rosoideae incertae sedis</taxon>
        <taxon>Rubus</taxon>
    </lineage>
</organism>
<dbReference type="AlphaFoldDB" id="A0AAW1VGE3"/>
<accession>A0AAW1VGE3</accession>
<dbReference type="PANTHER" id="PTHR48059:SF4">
    <property type="entry name" value="POLYGALACTURONASE INHIBITOR 1-RELATED"/>
    <property type="match status" value="1"/>
</dbReference>
<evidence type="ECO:0000313" key="8">
    <source>
        <dbReference type="Proteomes" id="UP001457282"/>
    </source>
</evidence>
<dbReference type="FunFam" id="3.80.10.10:FF:000383">
    <property type="entry name" value="Leucine-rich repeat receptor protein kinase EMS1"/>
    <property type="match status" value="1"/>
</dbReference>
<dbReference type="FunFam" id="3.80.10.10:FF:000565">
    <property type="entry name" value="Leucine-rich repeat receptor-like kinase protein FLORAL ORGAN NUMBER1"/>
    <property type="match status" value="1"/>
</dbReference>
<keyword evidence="8" id="KW-1185">Reference proteome</keyword>
<proteinExistence type="predicted"/>
<keyword evidence="2" id="KW-0433">Leucine-rich repeat</keyword>
<gene>
    <name evidence="7" type="ORF">M0R45_001643</name>
</gene>
<dbReference type="InterPro" id="IPR013210">
    <property type="entry name" value="LRR_N_plant-typ"/>
</dbReference>
<reference evidence="7 8" key="1">
    <citation type="journal article" date="2023" name="G3 (Bethesda)">
        <title>A chromosome-length genome assembly and annotation of blackberry (Rubus argutus, cv. 'Hillquist').</title>
        <authorList>
            <person name="Bruna T."/>
            <person name="Aryal R."/>
            <person name="Dudchenko O."/>
            <person name="Sargent D.J."/>
            <person name="Mead D."/>
            <person name="Buti M."/>
            <person name="Cavallini A."/>
            <person name="Hytonen T."/>
            <person name="Andres J."/>
            <person name="Pham M."/>
            <person name="Weisz D."/>
            <person name="Mascagni F."/>
            <person name="Usai G."/>
            <person name="Natali L."/>
            <person name="Bassil N."/>
            <person name="Fernandez G.E."/>
            <person name="Lomsadze A."/>
            <person name="Armour M."/>
            <person name="Olukolu B."/>
            <person name="Poorten T."/>
            <person name="Britton C."/>
            <person name="Davik J."/>
            <person name="Ashrafi H."/>
            <person name="Aiden E.L."/>
            <person name="Borodovsky M."/>
            <person name="Worthington M."/>
        </authorList>
    </citation>
    <scope>NUCLEOTIDE SEQUENCE [LARGE SCALE GENOMIC DNA]</scope>
    <source>
        <strain evidence="7">PI 553951</strain>
    </source>
</reference>
<evidence type="ECO:0000256" key="3">
    <source>
        <dbReference type="ARBA" id="ARBA00022729"/>
    </source>
</evidence>
<comment type="caution">
    <text evidence="7">The sequence shown here is derived from an EMBL/GenBank/DDBJ whole genome shotgun (WGS) entry which is preliminary data.</text>
</comment>
<protein>
    <recommendedName>
        <fullName evidence="9">Non-specific serine/threonine protein kinase</fullName>
    </recommendedName>
</protein>
<dbReference type="InterPro" id="IPR032675">
    <property type="entry name" value="LRR_dom_sf"/>
</dbReference>
<keyword evidence="4" id="KW-0677">Repeat</keyword>
<feature type="domain" description="Disease resistance R13L4/SHOC-2-like LRR" evidence="6">
    <location>
        <begin position="86"/>
        <end position="229"/>
    </location>
</feature>
<dbReference type="Gene3D" id="3.80.10.10">
    <property type="entry name" value="Ribonuclease Inhibitor"/>
    <property type="match status" value="2"/>
</dbReference>
<evidence type="ECO:0000259" key="5">
    <source>
        <dbReference type="Pfam" id="PF08263"/>
    </source>
</evidence>
<name>A0AAW1VGE3_RUBAR</name>
<dbReference type="Proteomes" id="UP001457282">
    <property type="component" value="Unassembled WGS sequence"/>
</dbReference>
<evidence type="ECO:0000259" key="6">
    <source>
        <dbReference type="Pfam" id="PF23598"/>
    </source>
</evidence>
<evidence type="ECO:0000256" key="4">
    <source>
        <dbReference type="ARBA" id="ARBA00022737"/>
    </source>
</evidence>
<evidence type="ECO:0000256" key="2">
    <source>
        <dbReference type="ARBA" id="ARBA00022614"/>
    </source>
</evidence>